<evidence type="ECO:0000313" key="1">
    <source>
        <dbReference type="EMBL" id="SHJ08758.1"/>
    </source>
</evidence>
<organism evidence="1 2">
    <name type="scientific">Rubritalea squalenifaciens DSM 18772</name>
    <dbReference type="NCBI Taxonomy" id="1123071"/>
    <lineage>
        <taxon>Bacteria</taxon>
        <taxon>Pseudomonadati</taxon>
        <taxon>Verrucomicrobiota</taxon>
        <taxon>Verrucomicrobiia</taxon>
        <taxon>Verrucomicrobiales</taxon>
        <taxon>Rubritaleaceae</taxon>
        <taxon>Rubritalea</taxon>
    </lineage>
</organism>
<gene>
    <name evidence="1" type="ORF">SAMN02745181_1158</name>
</gene>
<dbReference type="Proteomes" id="UP000184510">
    <property type="component" value="Unassembled WGS sequence"/>
</dbReference>
<sequence length="610" mass="69689">MSSASNTDYLSNYLHSLSEETAATKRGPRYGLDRVISQLELEAGNTPIRIPYFREGRDQLPQPIKENEHGIDFAFLSEDRTKLRIFVLKAKKLTSRTFVDERTSSDLQRASFPDLRDSRLADVTEVIVILAYNKDDAEEGIEDYERLCSGMGTKIGDNAIRSFERWNLTTLTGLVEQHLMSPSLLPENLFRKFTYLCGQLEEFDAMSPYWRELLIPEWKAFLATVLASPSDERSMRMVPVLLIILKNHLKKDAKDEPTGGAIIGWIDLIEWAVLAVWETGKRVSEKDQKKAGDVVMDVTYKFYFDTLHTFYQENAHHLAAEDSLMIEDGLANDAASSYLAFWHLGRLGLLSMMTHELLTEIDDKEALELLEKHLGECTDWIEAFRNANPACCRPMLDIQHIEMFLVWRALGSVGKGTEIDDWLQETLTRLRLRQFKISDLPWIDFRNSWESLFESLVDIEPARPESLPSYLLLMLAEILSLSSPEEGSQLMREHIISLTRDAPENADFTAIELMGWLPPHSWFDEIISGPVQSGHGVPFHLDRDAPEQSVRNFVEATKFPDEIVAKVTGMQSIYVLACLKHQSPLPSWFWRSLFASNVEAERPSHRGSMI</sequence>
<proteinExistence type="predicted"/>
<evidence type="ECO:0000313" key="2">
    <source>
        <dbReference type="Proteomes" id="UP000184510"/>
    </source>
</evidence>
<dbReference type="OrthoDB" id="3078231at2"/>
<accession>A0A1M6GFS4</accession>
<dbReference type="InParanoid" id="A0A1M6GFS4"/>
<dbReference type="RefSeq" id="WP_143158553.1">
    <property type="nucleotide sequence ID" value="NZ_FQYR01000003.1"/>
</dbReference>
<keyword evidence="2" id="KW-1185">Reference proteome</keyword>
<dbReference type="EMBL" id="FQYR01000003">
    <property type="protein sequence ID" value="SHJ08758.1"/>
    <property type="molecule type" value="Genomic_DNA"/>
</dbReference>
<reference evidence="1 2" key="1">
    <citation type="submission" date="2016-11" db="EMBL/GenBank/DDBJ databases">
        <authorList>
            <person name="Jaros S."/>
            <person name="Januszkiewicz K."/>
            <person name="Wedrychowicz H."/>
        </authorList>
    </citation>
    <scope>NUCLEOTIDE SEQUENCE [LARGE SCALE GENOMIC DNA]</scope>
    <source>
        <strain evidence="1 2">DSM 18772</strain>
    </source>
</reference>
<dbReference type="AlphaFoldDB" id="A0A1M6GFS4"/>
<name>A0A1M6GFS4_9BACT</name>
<protein>
    <submittedName>
        <fullName evidence="1">Uncharacterized protein</fullName>
    </submittedName>
</protein>